<name>A0A2X2JKF6_SPHMU</name>
<evidence type="ECO:0000313" key="2">
    <source>
        <dbReference type="Proteomes" id="UP000251241"/>
    </source>
</evidence>
<gene>
    <name evidence="1" type="ORF">NCTC11343_05282</name>
</gene>
<sequence>MCYFTFFTIKIIILILIFTSATGSKIRYPCCRINAFAGAVASVSEVVKKYT</sequence>
<accession>A0A2X2JKF6</accession>
<dbReference type="EMBL" id="UAUU01000011">
    <property type="protein sequence ID" value="SPZ94408.1"/>
    <property type="molecule type" value="Genomic_DNA"/>
</dbReference>
<dbReference type="Proteomes" id="UP000251241">
    <property type="component" value="Unassembled WGS sequence"/>
</dbReference>
<proteinExistence type="predicted"/>
<dbReference type="AlphaFoldDB" id="A0A2X2JKF6"/>
<protein>
    <submittedName>
        <fullName evidence="1">Uncharacterized protein</fullName>
    </submittedName>
</protein>
<organism evidence="1 2">
    <name type="scientific">Sphingobacterium multivorum</name>
    <dbReference type="NCBI Taxonomy" id="28454"/>
    <lineage>
        <taxon>Bacteria</taxon>
        <taxon>Pseudomonadati</taxon>
        <taxon>Bacteroidota</taxon>
        <taxon>Sphingobacteriia</taxon>
        <taxon>Sphingobacteriales</taxon>
        <taxon>Sphingobacteriaceae</taxon>
        <taxon>Sphingobacterium</taxon>
    </lineage>
</organism>
<evidence type="ECO:0000313" key="1">
    <source>
        <dbReference type="EMBL" id="SPZ94408.1"/>
    </source>
</evidence>
<reference evidence="1 2" key="1">
    <citation type="submission" date="2018-06" db="EMBL/GenBank/DDBJ databases">
        <authorList>
            <consortium name="Pathogen Informatics"/>
            <person name="Doyle S."/>
        </authorList>
    </citation>
    <scope>NUCLEOTIDE SEQUENCE [LARGE SCALE GENOMIC DNA]</scope>
    <source>
        <strain evidence="1 2">NCTC11343</strain>
    </source>
</reference>